<accession>A0A3M7M485</accession>
<evidence type="ECO:0000313" key="1">
    <source>
        <dbReference type="EMBL" id="RMZ69317.1"/>
    </source>
</evidence>
<gene>
    <name evidence="1" type="ORF">GMOD_00006087</name>
</gene>
<name>A0A3M7M485_9PLEO</name>
<dbReference type="AlphaFoldDB" id="A0A3M7M485"/>
<proteinExistence type="predicted"/>
<dbReference type="Proteomes" id="UP000265663">
    <property type="component" value="Unassembled WGS sequence"/>
</dbReference>
<dbReference type="EMBL" id="KE747818">
    <property type="protein sequence ID" value="RMZ69317.1"/>
    <property type="molecule type" value="Genomic_DNA"/>
</dbReference>
<reference evidence="1 2" key="1">
    <citation type="journal article" date="2014" name="PLoS ONE">
        <title>De novo Genome Assembly of the Fungal Plant Pathogen Pyrenophora semeniperda.</title>
        <authorList>
            <person name="Soliai M.M."/>
            <person name="Meyer S.E."/>
            <person name="Udall J.A."/>
            <person name="Elzinga D.E."/>
            <person name="Hermansen R.A."/>
            <person name="Bodily P.M."/>
            <person name="Hart A.A."/>
            <person name="Coleman C.E."/>
        </authorList>
    </citation>
    <scope>NUCLEOTIDE SEQUENCE [LARGE SCALE GENOMIC DNA]</scope>
    <source>
        <strain evidence="1 2">CCB06</strain>
        <tissue evidence="1">Mycelium</tissue>
    </source>
</reference>
<protein>
    <submittedName>
        <fullName evidence="1">Uncharacterized protein</fullName>
    </submittedName>
</protein>
<organism evidence="1 2">
    <name type="scientific">Pyrenophora seminiperda CCB06</name>
    <dbReference type="NCBI Taxonomy" id="1302712"/>
    <lineage>
        <taxon>Eukaryota</taxon>
        <taxon>Fungi</taxon>
        <taxon>Dikarya</taxon>
        <taxon>Ascomycota</taxon>
        <taxon>Pezizomycotina</taxon>
        <taxon>Dothideomycetes</taxon>
        <taxon>Pleosporomycetidae</taxon>
        <taxon>Pleosporales</taxon>
        <taxon>Pleosporineae</taxon>
        <taxon>Pleosporaceae</taxon>
        <taxon>Pyrenophora</taxon>
    </lineage>
</organism>
<keyword evidence="2" id="KW-1185">Reference proteome</keyword>
<sequence>MEFLPASPHLSAFSAQLSPDSASLRCGVEPMLSSGKGGGQISNMQLILTYNSRLGVFCSAKFCLVGCKKRMIHRSGVRCPDFHPAHLIPSLWTIFSGTLGLDTPAAPSASKRDHFCVGTG</sequence>
<evidence type="ECO:0000313" key="2">
    <source>
        <dbReference type="Proteomes" id="UP000265663"/>
    </source>
</evidence>